<accession>A0ABC8XVG9</accession>
<evidence type="ECO:0000256" key="1">
    <source>
        <dbReference type="ARBA" id="ARBA00004906"/>
    </source>
</evidence>
<dbReference type="InterPro" id="IPR011333">
    <property type="entry name" value="SKP1/BTB/POZ_sf"/>
</dbReference>
<evidence type="ECO:0000313" key="7">
    <source>
        <dbReference type="Proteomes" id="UP001497457"/>
    </source>
</evidence>
<dbReference type="InterPro" id="IPR056423">
    <property type="entry name" value="BACK_BPM_SPOP"/>
</dbReference>
<evidence type="ECO:0000256" key="2">
    <source>
        <dbReference type="ARBA" id="ARBA00010846"/>
    </source>
</evidence>
<feature type="domain" description="BTB" evidence="4">
    <location>
        <begin position="228"/>
        <end position="297"/>
    </location>
</feature>
<keyword evidence="7" id="KW-1185">Reference proteome</keyword>
<dbReference type="CDD" id="cd00121">
    <property type="entry name" value="MATH"/>
    <property type="match status" value="1"/>
</dbReference>
<dbReference type="InterPro" id="IPR045005">
    <property type="entry name" value="BPM1-6"/>
</dbReference>
<gene>
    <name evidence="6" type="ORF">URODEC1_LOCUS28197</name>
</gene>
<dbReference type="InterPro" id="IPR000210">
    <property type="entry name" value="BTB/POZ_dom"/>
</dbReference>
<feature type="region of interest" description="Disordered" evidence="3">
    <location>
        <begin position="1"/>
        <end position="44"/>
    </location>
</feature>
<dbReference type="EMBL" id="OZ075125">
    <property type="protein sequence ID" value="CAL4933551.1"/>
    <property type="molecule type" value="Genomic_DNA"/>
</dbReference>
<evidence type="ECO:0000259" key="5">
    <source>
        <dbReference type="PROSITE" id="PS50144"/>
    </source>
</evidence>
<reference evidence="7" key="1">
    <citation type="submission" date="2024-06" db="EMBL/GenBank/DDBJ databases">
        <authorList>
            <person name="Ryan C."/>
        </authorList>
    </citation>
    <scope>NUCLEOTIDE SEQUENCE [LARGE SCALE GENOMIC DNA]</scope>
</reference>
<dbReference type="SMART" id="SM00225">
    <property type="entry name" value="BTB"/>
    <property type="match status" value="1"/>
</dbReference>
<organism evidence="6 7">
    <name type="scientific">Urochloa decumbens</name>
    <dbReference type="NCBI Taxonomy" id="240449"/>
    <lineage>
        <taxon>Eukaryota</taxon>
        <taxon>Viridiplantae</taxon>
        <taxon>Streptophyta</taxon>
        <taxon>Embryophyta</taxon>
        <taxon>Tracheophyta</taxon>
        <taxon>Spermatophyta</taxon>
        <taxon>Magnoliopsida</taxon>
        <taxon>Liliopsida</taxon>
        <taxon>Poales</taxon>
        <taxon>Poaceae</taxon>
        <taxon>PACMAD clade</taxon>
        <taxon>Panicoideae</taxon>
        <taxon>Panicodae</taxon>
        <taxon>Paniceae</taxon>
        <taxon>Melinidinae</taxon>
        <taxon>Urochloa</taxon>
    </lineage>
</organism>
<feature type="domain" description="MATH" evidence="5">
    <location>
        <begin position="60"/>
        <end position="189"/>
    </location>
</feature>
<dbReference type="Pfam" id="PF22486">
    <property type="entry name" value="MATH_2"/>
    <property type="match status" value="1"/>
</dbReference>
<sequence>MLSRSPPLFPPNPKREAGKTLAASPPVPDPESAAMPLPESAAGGARWPRSASAIVGETVTGQHLLHIDGYSRTKEELPTGKSIQSRPFRVADRFWRIKYYPNGQTPALADFISITLILDKGVTKPFKAQAKFSLLDPAGQPVQGCTKTVSLSEYSVCGSGYGIGDLVRREWLEKSNYLLDDCLKISCDVMVYEELHTEDRIAPGTFVAVPPSDMNQHLGNLFTTKDGADITFQVAGEAFKAHRFLLATRSLVFKAQLLGGMMESTATGDCIRIDDMLPQVFNTLLHFVYTDLLPEMEEQEEAVMAQHLLEAADRYDMQRLKLICEDKLCRQLDVSTVATTLVLAEQHNCQGLKEACIDFLKFTDALEAVMETDGFDHLTKSCPALMKELMFKLATCSRKRKSRT</sequence>
<dbReference type="Gene3D" id="2.60.210.10">
    <property type="entry name" value="Apoptosis, Tumor Necrosis Factor Receptor Associated Protein 2, Chain A"/>
    <property type="match status" value="1"/>
</dbReference>
<dbReference type="Pfam" id="PF24570">
    <property type="entry name" value="BACK_BPM_SPOP"/>
    <property type="match status" value="1"/>
</dbReference>
<reference evidence="6 7" key="2">
    <citation type="submission" date="2024-10" db="EMBL/GenBank/DDBJ databases">
        <authorList>
            <person name="Ryan C."/>
        </authorList>
    </citation>
    <scope>NUCLEOTIDE SEQUENCE [LARGE SCALE GENOMIC DNA]</scope>
</reference>
<dbReference type="SUPFAM" id="SSF54695">
    <property type="entry name" value="POZ domain"/>
    <property type="match status" value="1"/>
</dbReference>
<dbReference type="Pfam" id="PF00651">
    <property type="entry name" value="BTB"/>
    <property type="match status" value="1"/>
</dbReference>
<evidence type="ECO:0000313" key="6">
    <source>
        <dbReference type="EMBL" id="CAL4933551.1"/>
    </source>
</evidence>
<dbReference type="InterPro" id="IPR008974">
    <property type="entry name" value="TRAF-like"/>
</dbReference>
<dbReference type="PROSITE" id="PS50144">
    <property type="entry name" value="MATH"/>
    <property type="match status" value="1"/>
</dbReference>
<name>A0ABC8XVG9_9POAL</name>
<dbReference type="PANTHER" id="PTHR26379">
    <property type="entry name" value="BTB/POZ AND MATH DOMAIN-CONTAINING PROTEIN 1"/>
    <property type="match status" value="1"/>
</dbReference>
<dbReference type="SUPFAM" id="SSF49599">
    <property type="entry name" value="TRAF domain-like"/>
    <property type="match status" value="1"/>
</dbReference>
<comment type="pathway">
    <text evidence="1">Protein modification; protein ubiquitination.</text>
</comment>
<dbReference type="CDD" id="cd18280">
    <property type="entry name" value="BTB_POZ_BPM_plant"/>
    <property type="match status" value="1"/>
</dbReference>
<dbReference type="Gene3D" id="1.25.40.420">
    <property type="match status" value="1"/>
</dbReference>
<evidence type="ECO:0000259" key="4">
    <source>
        <dbReference type="PROSITE" id="PS50097"/>
    </source>
</evidence>
<dbReference type="InterPro" id="IPR002083">
    <property type="entry name" value="MATH/TRAF_dom"/>
</dbReference>
<protein>
    <submittedName>
        <fullName evidence="6">Uncharacterized protein</fullName>
    </submittedName>
</protein>
<proteinExistence type="inferred from homology"/>
<dbReference type="AlphaFoldDB" id="A0ABC8XVG9"/>
<dbReference type="PANTHER" id="PTHR26379:SF422">
    <property type="entry name" value="BTB DOMAIN-CONTAINING PROTEIN"/>
    <property type="match status" value="1"/>
</dbReference>
<dbReference type="Proteomes" id="UP001497457">
    <property type="component" value="Chromosome 15b"/>
</dbReference>
<dbReference type="PROSITE" id="PS50097">
    <property type="entry name" value="BTB"/>
    <property type="match status" value="1"/>
</dbReference>
<comment type="similarity">
    <text evidence="2">Belongs to the Tdpoz family.</text>
</comment>
<evidence type="ECO:0000256" key="3">
    <source>
        <dbReference type="SAM" id="MobiDB-lite"/>
    </source>
</evidence>
<dbReference type="Gene3D" id="3.30.710.10">
    <property type="entry name" value="Potassium Channel Kv1.1, Chain A"/>
    <property type="match status" value="1"/>
</dbReference>